<evidence type="ECO:0000256" key="1">
    <source>
        <dbReference type="ARBA" id="ARBA00006291"/>
    </source>
</evidence>
<evidence type="ECO:0000259" key="7">
    <source>
        <dbReference type="Pfam" id="PF03775"/>
    </source>
</evidence>
<protein>
    <submittedName>
        <fullName evidence="9">Uncharacterized protein</fullName>
    </submittedName>
</protein>
<dbReference type="InterPro" id="IPR036145">
    <property type="entry name" value="MinC_C_sf"/>
</dbReference>
<feature type="domain" description="Septum formation inhibitor MinC C-terminal" evidence="7">
    <location>
        <begin position="137"/>
        <end position="228"/>
    </location>
</feature>
<dbReference type="EMBL" id="JYGE01000004">
    <property type="protein sequence ID" value="PSJ31406.1"/>
    <property type="molecule type" value="Genomic_DNA"/>
</dbReference>
<keyword evidence="10" id="KW-1185">Reference proteome</keyword>
<dbReference type="InterPro" id="IPR005526">
    <property type="entry name" value="Septum_form_inhib_MinC_C"/>
</dbReference>
<evidence type="ECO:0000256" key="6">
    <source>
        <dbReference type="SAM" id="MobiDB-lite"/>
    </source>
</evidence>
<evidence type="ECO:0000256" key="3">
    <source>
        <dbReference type="ARBA" id="ARBA00023210"/>
    </source>
</evidence>
<proteinExistence type="inferred from homology"/>
<reference evidence="9" key="1">
    <citation type="thesis" date="2015" institute="Rutgers" country="The State University of New Jersey, 14 College Farm Rd., New Brunswick, NJ, USA">
        <title>Ammonia toxicity in bacteria and its implications for treatment of and resource recovery from highly nitrogenous organic wastes.</title>
        <authorList>
            <person name="Luther A.K."/>
        </authorList>
    </citation>
    <scope>NUCLEOTIDE SEQUENCE</scope>
    <source>
        <strain evidence="9">RT-10B</strain>
    </source>
</reference>
<dbReference type="SUPFAM" id="SSF63848">
    <property type="entry name" value="Cell-division inhibitor MinC, C-terminal domain"/>
    <property type="match status" value="1"/>
</dbReference>
<comment type="caution">
    <text evidence="9">The sequence shown here is derived from an EMBL/GenBank/DDBJ whole genome shotgun (WGS) entry which is preliminary data.</text>
</comment>
<dbReference type="PANTHER" id="PTHR34108">
    <property type="entry name" value="SEPTUM SITE-DETERMINING PROTEIN MINC"/>
    <property type="match status" value="1"/>
</dbReference>
<dbReference type="Gene3D" id="3.30.160.540">
    <property type="match status" value="1"/>
</dbReference>
<dbReference type="Pfam" id="PF03775">
    <property type="entry name" value="MinC_C"/>
    <property type="match status" value="1"/>
</dbReference>
<feature type="domain" description="Septum site-determining protein MinC N-terminal" evidence="8">
    <location>
        <begin position="9"/>
        <end position="75"/>
    </location>
</feature>
<accession>A0A2P7Q0B7</accession>
<evidence type="ECO:0000313" key="10">
    <source>
        <dbReference type="Proteomes" id="UP000241434"/>
    </source>
</evidence>
<comment type="similarity">
    <text evidence="1">Belongs to the MinC family.</text>
</comment>
<feature type="compositionally biased region" description="Basic and acidic residues" evidence="6">
    <location>
        <begin position="333"/>
        <end position="386"/>
    </location>
</feature>
<dbReference type="InterPro" id="IPR013033">
    <property type="entry name" value="MinC"/>
</dbReference>
<organism evidence="9 10">
    <name type="scientific">Peptostreptococcus russellii</name>
    <dbReference type="NCBI Taxonomy" id="215200"/>
    <lineage>
        <taxon>Bacteria</taxon>
        <taxon>Bacillati</taxon>
        <taxon>Bacillota</taxon>
        <taxon>Clostridia</taxon>
        <taxon>Peptostreptococcales</taxon>
        <taxon>Peptostreptococcaceae</taxon>
        <taxon>Peptostreptococcus</taxon>
    </lineage>
</organism>
<dbReference type="Gene3D" id="2.160.20.70">
    <property type="match status" value="1"/>
</dbReference>
<sequence>MNLKEREAVEFKGTGRGLVLYIDRESSMESIFDSISNKIKSSPNFFIGGVLTDIDSNYVSPYQKKLIIEYLDENYDITYTGVDEFHFNEQMKQKEYKGATAVFKAIRTMYIMDISQGELIDYNGSLVIMTTTPKNCVIKASCDITVLGSIEVDSTVISGGNIIVMGEVRGMVYAGAYGNDSACVIARQINSQKLAIFDCQSESSISQRRSSMSNPEIAYINENKEITISQKKEILFKYAPESIKDTSYGAFDIKEQGIMMEKNQSFEDFSYEIKQHSKKDSLDYDSELNSADKSNLNRLEMENTEGNKTLNLLHSLRRNSFREIDANFNRKARKDDESEKNSPSKYEKNNSHNKLEELKFDIKNEKIDSNDNNTKDFSEGNKDKKTGKTFVDKIKDLLIEEEVNDEENRL</sequence>
<evidence type="ECO:0000313" key="9">
    <source>
        <dbReference type="EMBL" id="PSJ31406.1"/>
    </source>
</evidence>
<dbReference type="InterPro" id="IPR055219">
    <property type="entry name" value="MinC_N_1"/>
</dbReference>
<dbReference type="GO" id="GO:0000917">
    <property type="term" value="P:division septum assembly"/>
    <property type="evidence" value="ECO:0007669"/>
    <property type="project" value="UniProtKB-KW"/>
</dbReference>
<dbReference type="GO" id="GO:0000902">
    <property type="term" value="P:cell morphogenesis"/>
    <property type="evidence" value="ECO:0007669"/>
    <property type="project" value="InterPro"/>
</dbReference>
<dbReference type="OrthoDB" id="9790810at2"/>
<comment type="subunit">
    <text evidence="5">Interacts with MinD and FtsZ.</text>
</comment>
<dbReference type="Proteomes" id="UP000241434">
    <property type="component" value="Unassembled WGS sequence"/>
</dbReference>
<evidence type="ECO:0000256" key="5">
    <source>
        <dbReference type="ARBA" id="ARBA00046874"/>
    </source>
</evidence>
<keyword evidence="2" id="KW-0132">Cell division</keyword>
<keyword evidence="3" id="KW-0717">Septation</keyword>
<dbReference type="PANTHER" id="PTHR34108:SF1">
    <property type="entry name" value="SEPTUM SITE-DETERMINING PROTEIN MINC"/>
    <property type="match status" value="1"/>
</dbReference>
<dbReference type="AlphaFoldDB" id="A0A2P7Q0B7"/>
<evidence type="ECO:0000256" key="4">
    <source>
        <dbReference type="ARBA" id="ARBA00023306"/>
    </source>
</evidence>
<feature type="region of interest" description="Disordered" evidence="6">
    <location>
        <begin position="327"/>
        <end position="386"/>
    </location>
</feature>
<evidence type="ECO:0000256" key="2">
    <source>
        <dbReference type="ARBA" id="ARBA00022618"/>
    </source>
</evidence>
<dbReference type="RefSeq" id="WP_106776868.1">
    <property type="nucleotide sequence ID" value="NZ_JYGE01000004.1"/>
</dbReference>
<evidence type="ECO:0000259" key="8">
    <source>
        <dbReference type="Pfam" id="PF22642"/>
    </source>
</evidence>
<dbReference type="InterPro" id="IPR016098">
    <property type="entry name" value="CAP/MinC_C"/>
</dbReference>
<dbReference type="Pfam" id="PF22642">
    <property type="entry name" value="MinC_N_1"/>
    <property type="match status" value="1"/>
</dbReference>
<dbReference type="GO" id="GO:1901891">
    <property type="term" value="P:regulation of cell septum assembly"/>
    <property type="evidence" value="ECO:0007669"/>
    <property type="project" value="InterPro"/>
</dbReference>
<name>A0A2P7Q0B7_9FIRM</name>
<keyword evidence="4" id="KW-0131">Cell cycle</keyword>
<gene>
    <name evidence="9" type="ORF">UF10_05645</name>
</gene>